<feature type="transmembrane region" description="Helical" evidence="7">
    <location>
        <begin position="302"/>
        <end position="331"/>
    </location>
</feature>
<dbReference type="PANTHER" id="PTHR43266:SF2">
    <property type="entry name" value="MAJOR FACILITATOR SUPERFAMILY (MFS) PROFILE DOMAIN-CONTAINING PROTEIN"/>
    <property type="match status" value="1"/>
</dbReference>
<dbReference type="OrthoDB" id="9775268at2"/>
<gene>
    <name evidence="9" type="ORF">EPL05_19575</name>
</gene>
<comment type="subcellular location">
    <subcellularLocation>
        <location evidence="1">Cell membrane</location>
        <topology evidence="1">Multi-pass membrane protein</topology>
    </subcellularLocation>
</comment>
<feature type="transmembrane region" description="Helical" evidence="7">
    <location>
        <begin position="270"/>
        <end position="290"/>
    </location>
</feature>
<feature type="transmembrane region" description="Helical" evidence="7">
    <location>
        <begin position="234"/>
        <end position="258"/>
    </location>
</feature>
<proteinExistence type="predicted"/>
<dbReference type="PANTHER" id="PTHR43266">
    <property type="entry name" value="MACROLIDE-EFFLUX PROTEIN"/>
    <property type="match status" value="1"/>
</dbReference>
<dbReference type="RefSeq" id="WP_128535692.1">
    <property type="nucleotide sequence ID" value="NZ_SBIW01000011.1"/>
</dbReference>
<dbReference type="GO" id="GO:0022857">
    <property type="term" value="F:transmembrane transporter activity"/>
    <property type="evidence" value="ECO:0007669"/>
    <property type="project" value="InterPro"/>
</dbReference>
<name>A0A444MJE4_9SPHI</name>
<feature type="domain" description="Major facilitator superfamily (MFS) profile" evidence="8">
    <location>
        <begin position="20"/>
        <end position="411"/>
    </location>
</feature>
<dbReference type="CDD" id="cd06173">
    <property type="entry name" value="MFS_MefA_like"/>
    <property type="match status" value="1"/>
</dbReference>
<evidence type="ECO:0000256" key="1">
    <source>
        <dbReference type="ARBA" id="ARBA00004651"/>
    </source>
</evidence>
<sequence>MNKAVRSRSLLNALKESFQVLKNRIFSLLYFAESISLLGDAFTWVGLALLSYQFGKERSAVILATALTLRVTAFIIFSPFAGVLADRMSRKIILYVTHFIRMAIVACLPFVDQEWQIYVLVFLLNIFNAFFTPTYRAVIPQVVDHANYRQAVGLSTATFQILGVLGPGLAGILAVWFGARDIFFIDAVSFVIAAILILMLPAAKLQHAIKKNEKAFTAWHDAIKGIRLLFKNPLIRFALLIEFVSAIAGAQILVNTVGHIKSGLHLDDKHYGWVMAAFGIGASIAAFVAGSLDKTKSRRLSLIIGATVLAITISITNFVGYPLMLVLWLFAGLGQSLTEMPSETLIGENIAENEQGKVYGSHFAFSHLWWAVAYPIAGFMGSHYPGKDFLYGGVVSFFLLGIALLFTKRAKKIISL</sequence>
<evidence type="ECO:0000256" key="3">
    <source>
        <dbReference type="ARBA" id="ARBA00022475"/>
    </source>
</evidence>
<evidence type="ECO:0000313" key="10">
    <source>
        <dbReference type="Proteomes" id="UP000286701"/>
    </source>
</evidence>
<keyword evidence="4 7" id="KW-0812">Transmembrane</keyword>
<keyword evidence="2" id="KW-0813">Transport</keyword>
<dbReference type="Proteomes" id="UP000286701">
    <property type="component" value="Unassembled WGS sequence"/>
</dbReference>
<reference evidence="9 10" key="1">
    <citation type="submission" date="2019-01" db="EMBL/GenBank/DDBJ databases">
        <title>Mucilaginibacter antarcticum sp. nov., isolated from antarctic soil.</title>
        <authorList>
            <person name="Yan Y.-Q."/>
            <person name="Du Z.-J."/>
        </authorList>
    </citation>
    <scope>NUCLEOTIDE SEQUENCE [LARGE SCALE GENOMIC DNA]</scope>
    <source>
        <strain evidence="9 10">F01003</strain>
    </source>
</reference>
<dbReference type="AlphaFoldDB" id="A0A444MJE4"/>
<feature type="transmembrane region" description="Helical" evidence="7">
    <location>
        <begin position="60"/>
        <end position="85"/>
    </location>
</feature>
<evidence type="ECO:0000256" key="5">
    <source>
        <dbReference type="ARBA" id="ARBA00022989"/>
    </source>
</evidence>
<evidence type="ECO:0000256" key="4">
    <source>
        <dbReference type="ARBA" id="ARBA00022692"/>
    </source>
</evidence>
<keyword evidence="6 7" id="KW-0472">Membrane</keyword>
<feature type="transmembrane region" description="Helical" evidence="7">
    <location>
        <begin position="28"/>
        <end position="54"/>
    </location>
</feature>
<dbReference type="Pfam" id="PF07690">
    <property type="entry name" value="MFS_1"/>
    <property type="match status" value="2"/>
</dbReference>
<dbReference type="InterPro" id="IPR011701">
    <property type="entry name" value="MFS"/>
</dbReference>
<dbReference type="GO" id="GO:0005886">
    <property type="term" value="C:plasma membrane"/>
    <property type="evidence" value="ECO:0007669"/>
    <property type="project" value="UniProtKB-SubCell"/>
</dbReference>
<keyword evidence="10" id="KW-1185">Reference proteome</keyword>
<feature type="transmembrane region" description="Helical" evidence="7">
    <location>
        <begin position="182"/>
        <end position="203"/>
    </location>
</feature>
<evidence type="ECO:0000256" key="7">
    <source>
        <dbReference type="SAM" id="Phobius"/>
    </source>
</evidence>
<evidence type="ECO:0000313" key="9">
    <source>
        <dbReference type="EMBL" id="RWY48345.1"/>
    </source>
</evidence>
<evidence type="ECO:0000256" key="6">
    <source>
        <dbReference type="ARBA" id="ARBA00023136"/>
    </source>
</evidence>
<organism evidence="9 10">
    <name type="scientific">Mucilaginibacter gilvus</name>
    <dbReference type="NCBI Taxonomy" id="2305909"/>
    <lineage>
        <taxon>Bacteria</taxon>
        <taxon>Pseudomonadati</taxon>
        <taxon>Bacteroidota</taxon>
        <taxon>Sphingobacteriia</taxon>
        <taxon>Sphingobacteriales</taxon>
        <taxon>Sphingobacteriaceae</taxon>
        <taxon>Mucilaginibacter</taxon>
    </lineage>
</organism>
<keyword evidence="3" id="KW-1003">Cell membrane</keyword>
<dbReference type="InterPro" id="IPR036259">
    <property type="entry name" value="MFS_trans_sf"/>
</dbReference>
<feature type="transmembrane region" description="Helical" evidence="7">
    <location>
        <begin position="389"/>
        <end position="407"/>
    </location>
</feature>
<dbReference type="Gene3D" id="1.20.1250.20">
    <property type="entry name" value="MFS general substrate transporter like domains"/>
    <property type="match status" value="2"/>
</dbReference>
<comment type="caution">
    <text evidence="9">The sequence shown here is derived from an EMBL/GenBank/DDBJ whole genome shotgun (WGS) entry which is preliminary data.</text>
</comment>
<dbReference type="PROSITE" id="PS50850">
    <property type="entry name" value="MFS"/>
    <property type="match status" value="1"/>
</dbReference>
<feature type="transmembrane region" description="Helical" evidence="7">
    <location>
        <begin position="117"/>
        <end position="139"/>
    </location>
</feature>
<dbReference type="EMBL" id="SBIW01000011">
    <property type="protein sequence ID" value="RWY48345.1"/>
    <property type="molecule type" value="Genomic_DNA"/>
</dbReference>
<dbReference type="SUPFAM" id="SSF103473">
    <property type="entry name" value="MFS general substrate transporter"/>
    <property type="match status" value="1"/>
</dbReference>
<accession>A0A444MJE4</accession>
<protein>
    <submittedName>
        <fullName evidence="9">MFS transporter</fullName>
    </submittedName>
</protein>
<feature type="transmembrane region" description="Helical" evidence="7">
    <location>
        <begin position="92"/>
        <end position="111"/>
    </location>
</feature>
<evidence type="ECO:0000259" key="8">
    <source>
        <dbReference type="PROSITE" id="PS50850"/>
    </source>
</evidence>
<feature type="transmembrane region" description="Helical" evidence="7">
    <location>
        <begin position="151"/>
        <end position="176"/>
    </location>
</feature>
<dbReference type="InterPro" id="IPR020846">
    <property type="entry name" value="MFS_dom"/>
</dbReference>
<evidence type="ECO:0000256" key="2">
    <source>
        <dbReference type="ARBA" id="ARBA00022448"/>
    </source>
</evidence>
<keyword evidence="5 7" id="KW-1133">Transmembrane helix</keyword>